<evidence type="ECO:0000313" key="10">
    <source>
        <dbReference type="Proteomes" id="UP000311605"/>
    </source>
</evidence>
<evidence type="ECO:0000313" key="9">
    <source>
        <dbReference type="EMBL" id="TNM61791.1"/>
    </source>
</evidence>
<comment type="caution">
    <text evidence="9">The sequence shown here is derived from an EMBL/GenBank/DDBJ whole genome shotgun (WGS) entry which is preliminary data.</text>
</comment>
<comment type="similarity">
    <text evidence="7">Belongs to the binding-protein-dependent transport system permease family.</text>
</comment>
<reference evidence="9 10" key="1">
    <citation type="submission" date="2019-06" db="EMBL/GenBank/DDBJ databases">
        <title>The draft genome of Rhizobium smilacinae PTYR-5.</title>
        <authorList>
            <person name="Liu L."/>
            <person name="Li L."/>
            <person name="Zhang X."/>
        </authorList>
    </citation>
    <scope>NUCLEOTIDE SEQUENCE [LARGE SCALE GENOMIC DNA]</scope>
    <source>
        <strain evidence="9 10">PTYR-5</strain>
    </source>
</reference>
<dbReference type="EMBL" id="VDMN01000005">
    <property type="protein sequence ID" value="TNM61791.1"/>
    <property type="molecule type" value="Genomic_DNA"/>
</dbReference>
<keyword evidence="4 7" id="KW-0812">Transmembrane</keyword>
<dbReference type="GO" id="GO:0005886">
    <property type="term" value="C:plasma membrane"/>
    <property type="evidence" value="ECO:0007669"/>
    <property type="project" value="UniProtKB-SubCell"/>
</dbReference>
<name>A0A5C4XG03_9HYPH</name>
<keyword evidence="5 7" id="KW-1133">Transmembrane helix</keyword>
<protein>
    <submittedName>
        <fullName evidence="9">ABC transporter permease subunit</fullName>
    </submittedName>
</protein>
<evidence type="ECO:0000256" key="6">
    <source>
        <dbReference type="ARBA" id="ARBA00023136"/>
    </source>
</evidence>
<dbReference type="PANTHER" id="PTHR30151">
    <property type="entry name" value="ALKANE SULFONATE ABC TRANSPORTER-RELATED, MEMBRANE SUBUNIT"/>
    <property type="match status" value="1"/>
</dbReference>
<dbReference type="GO" id="GO:0055085">
    <property type="term" value="P:transmembrane transport"/>
    <property type="evidence" value="ECO:0007669"/>
    <property type="project" value="InterPro"/>
</dbReference>
<keyword evidence="10" id="KW-1185">Reference proteome</keyword>
<dbReference type="CDD" id="cd06261">
    <property type="entry name" value="TM_PBP2"/>
    <property type="match status" value="1"/>
</dbReference>
<feature type="transmembrane region" description="Helical" evidence="7">
    <location>
        <begin position="174"/>
        <end position="198"/>
    </location>
</feature>
<feature type="domain" description="ABC transmembrane type-1" evidence="8">
    <location>
        <begin position="67"/>
        <end position="245"/>
    </location>
</feature>
<evidence type="ECO:0000256" key="5">
    <source>
        <dbReference type="ARBA" id="ARBA00022989"/>
    </source>
</evidence>
<gene>
    <name evidence="9" type="ORF">FHP24_21285</name>
</gene>
<dbReference type="SUPFAM" id="SSF161098">
    <property type="entry name" value="MetI-like"/>
    <property type="match status" value="1"/>
</dbReference>
<proteinExistence type="inferred from homology"/>
<feature type="transmembrane region" description="Helical" evidence="7">
    <location>
        <begin position="106"/>
        <end position="126"/>
    </location>
</feature>
<dbReference type="AlphaFoldDB" id="A0A5C4XG03"/>
<evidence type="ECO:0000256" key="1">
    <source>
        <dbReference type="ARBA" id="ARBA00004651"/>
    </source>
</evidence>
<dbReference type="Proteomes" id="UP000311605">
    <property type="component" value="Unassembled WGS sequence"/>
</dbReference>
<evidence type="ECO:0000256" key="7">
    <source>
        <dbReference type="RuleBase" id="RU363032"/>
    </source>
</evidence>
<sequence>MTSLAERASRTGQFLWSGWSGLAGLSVFAAVWQVAHEAYGSFILPSPLETLTAAQTLLGDVSAWQLLLTTSSRALSGFALAGVIGTVAGCIAGFHPAILRLVQPQITLMLGVPPIAWIVLLMIWFGTGSATVTMTAAVACLPIVFLGAAEGIASRDRLLDDMALSLGMGQVRRFVRIIVPQMLNRLFPILVMALGTAFKAAVMAELLANAGGIGEALAVSRSNLDVANALAWILLSVSALLAVEYGLIQPTRSELEAWRHAARPWGVKR</sequence>
<dbReference type="OrthoDB" id="258894at2"/>
<dbReference type="InterPro" id="IPR035906">
    <property type="entry name" value="MetI-like_sf"/>
</dbReference>
<feature type="transmembrane region" description="Helical" evidence="7">
    <location>
        <begin position="229"/>
        <end position="248"/>
    </location>
</feature>
<comment type="subcellular location">
    <subcellularLocation>
        <location evidence="1 7">Cell membrane</location>
        <topology evidence="1 7">Multi-pass membrane protein</topology>
    </subcellularLocation>
</comment>
<dbReference type="InterPro" id="IPR000515">
    <property type="entry name" value="MetI-like"/>
</dbReference>
<dbReference type="Gene3D" id="1.10.3720.10">
    <property type="entry name" value="MetI-like"/>
    <property type="match status" value="1"/>
</dbReference>
<keyword evidence="3" id="KW-1003">Cell membrane</keyword>
<evidence type="ECO:0000259" key="8">
    <source>
        <dbReference type="PROSITE" id="PS50928"/>
    </source>
</evidence>
<dbReference type="PROSITE" id="PS50928">
    <property type="entry name" value="ABC_TM1"/>
    <property type="match status" value="1"/>
</dbReference>
<feature type="transmembrane region" description="Helical" evidence="7">
    <location>
        <begin position="14"/>
        <end position="35"/>
    </location>
</feature>
<keyword evidence="2 7" id="KW-0813">Transport</keyword>
<feature type="transmembrane region" description="Helical" evidence="7">
    <location>
        <begin position="74"/>
        <end position="94"/>
    </location>
</feature>
<accession>A0A5C4XG03</accession>
<keyword evidence="6 7" id="KW-0472">Membrane</keyword>
<evidence type="ECO:0000256" key="2">
    <source>
        <dbReference type="ARBA" id="ARBA00022448"/>
    </source>
</evidence>
<feature type="transmembrane region" description="Helical" evidence="7">
    <location>
        <begin position="132"/>
        <end position="153"/>
    </location>
</feature>
<dbReference type="PANTHER" id="PTHR30151:SF38">
    <property type="entry name" value="ALIPHATIC SULFONATES TRANSPORT PERMEASE PROTEIN SSUC-RELATED"/>
    <property type="match status" value="1"/>
</dbReference>
<dbReference type="Pfam" id="PF00528">
    <property type="entry name" value="BPD_transp_1"/>
    <property type="match status" value="1"/>
</dbReference>
<organism evidence="9 10">
    <name type="scientific">Aliirhizobium smilacinae</name>
    <dbReference type="NCBI Taxonomy" id="1395944"/>
    <lineage>
        <taxon>Bacteria</taxon>
        <taxon>Pseudomonadati</taxon>
        <taxon>Pseudomonadota</taxon>
        <taxon>Alphaproteobacteria</taxon>
        <taxon>Hyphomicrobiales</taxon>
        <taxon>Rhizobiaceae</taxon>
        <taxon>Aliirhizobium</taxon>
    </lineage>
</organism>
<evidence type="ECO:0000256" key="3">
    <source>
        <dbReference type="ARBA" id="ARBA00022475"/>
    </source>
</evidence>
<evidence type="ECO:0000256" key="4">
    <source>
        <dbReference type="ARBA" id="ARBA00022692"/>
    </source>
</evidence>
<dbReference type="RefSeq" id="WP_139678238.1">
    <property type="nucleotide sequence ID" value="NZ_VDMN01000005.1"/>
</dbReference>